<comment type="caution">
    <text evidence="2">The sequence shown here is derived from an EMBL/GenBank/DDBJ whole genome shotgun (WGS) entry which is preliminary data.</text>
</comment>
<dbReference type="Proteomes" id="UP000240971">
    <property type="component" value="Unassembled WGS sequence"/>
</dbReference>
<evidence type="ECO:0000256" key="1">
    <source>
        <dbReference type="SAM" id="Phobius"/>
    </source>
</evidence>
<gene>
    <name evidence="2" type="ORF">CLV51_102794</name>
</gene>
<feature type="transmembrane region" description="Helical" evidence="1">
    <location>
        <begin position="89"/>
        <end position="110"/>
    </location>
</feature>
<keyword evidence="1" id="KW-0472">Membrane</keyword>
<evidence type="ECO:0000313" key="3">
    <source>
        <dbReference type="Proteomes" id="UP000240971"/>
    </source>
</evidence>
<keyword evidence="1" id="KW-0812">Transmembrane</keyword>
<accession>A0A2P8HNY7</accession>
<organism evidence="2 3">
    <name type="scientific">Chitinophaga niastensis</name>
    <dbReference type="NCBI Taxonomy" id="536980"/>
    <lineage>
        <taxon>Bacteria</taxon>
        <taxon>Pseudomonadati</taxon>
        <taxon>Bacteroidota</taxon>
        <taxon>Chitinophagia</taxon>
        <taxon>Chitinophagales</taxon>
        <taxon>Chitinophagaceae</taxon>
        <taxon>Chitinophaga</taxon>
    </lineage>
</organism>
<proteinExistence type="predicted"/>
<feature type="transmembrane region" description="Helical" evidence="1">
    <location>
        <begin position="116"/>
        <end position="135"/>
    </location>
</feature>
<dbReference type="AlphaFoldDB" id="A0A2P8HNY7"/>
<keyword evidence="3" id="KW-1185">Reference proteome</keyword>
<protein>
    <submittedName>
        <fullName evidence="2">Uncharacterized protein</fullName>
    </submittedName>
</protein>
<reference evidence="2 3" key="1">
    <citation type="submission" date="2018-03" db="EMBL/GenBank/DDBJ databases">
        <title>Genomic Encyclopedia of Archaeal and Bacterial Type Strains, Phase II (KMG-II): from individual species to whole genera.</title>
        <authorList>
            <person name="Goeker M."/>
        </authorList>
    </citation>
    <scope>NUCLEOTIDE SEQUENCE [LARGE SCALE GENOMIC DNA]</scope>
    <source>
        <strain evidence="2 3">DSM 24859</strain>
    </source>
</reference>
<feature type="transmembrane region" description="Helical" evidence="1">
    <location>
        <begin position="142"/>
        <end position="161"/>
    </location>
</feature>
<feature type="transmembrane region" description="Helical" evidence="1">
    <location>
        <begin position="167"/>
        <end position="190"/>
    </location>
</feature>
<feature type="transmembrane region" description="Helical" evidence="1">
    <location>
        <begin position="12"/>
        <end position="33"/>
    </location>
</feature>
<name>A0A2P8HNY7_CHINA</name>
<sequence>MNPSAKIFPKPVVRAIAGGMLLMALFTSMWAGITTGGFEGRDHHLVLIIFAVPCLIMIGYGSYLFVISKRFPDVVTAADKQKGKRISKWYGIIFGAEGVAIPIVLIPLYLSGQERFAIPAVALIVGLHFYPMGVIFERKIDYYVATWACLFALGGIIMTLLHTISDAGVLIFVGLGLGTTTTFYGMYLVYLGYHLARPEHNPTLP</sequence>
<feature type="transmembrane region" description="Helical" evidence="1">
    <location>
        <begin position="45"/>
        <end position="68"/>
    </location>
</feature>
<dbReference type="EMBL" id="PYAW01000002">
    <property type="protein sequence ID" value="PSL47934.1"/>
    <property type="molecule type" value="Genomic_DNA"/>
</dbReference>
<evidence type="ECO:0000313" key="2">
    <source>
        <dbReference type="EMBL" id="PSL47934.1"/>
    </source>
</evidence>
<dbReference type="RefSeq" id="WP_146151273.1">
    <property type="nucleotide sequence ID" value="NZ_PYAW01000002.1"/>
</dbReference>
<keyword evidence="1" id="KW-1133">Transmembrane helix</keyword>
<dbReference type="OrthoDB" id="123418at2"/>